<evidence type="ECO:0000259" key="3">
    <source>
        <dbReference type="Pfam" id="PF00850"/>
    </source>
</evidence>
<gene>
    <name evidence="4" type="ORF">ACFQ3Q_01190</name>
</gene>
<organism evidence="4 5">
    <name type="scientific">Salegentibacter chungangensis</name>
    <dbReference type="NCBI Taxonomy" id="1335724"/>
    <lineage>
        <taxon>Bacteria</taxon>
        <taxon>Pseudomonadati</taxon>
        <taxon>Bacteroidota</taxon>
        <taxon>Flavobacteriia</taxon>
        <taxon>Flavobacteriales</taxon>
        <taxon>Flavobacteriaceae</taxon>
        <taxon>Salegentibacter</taxon>
    </lineage>
</organism>
<dbReference type="CDD" id="cd09993">
    <property type="entry name" value="HDAC_classIV"/>
    <property type="match status" value="1"/>
</dbReference>
<dbReference type="EMBL" id="JBHTLI010000001">
    <property type="protein sequence ID" value="MFD1094350.1"/>
    <property type="molecule type" value="Genomic_DNA"/>
</dbReference>
<dbReference type="Proteomes" id="UP001597131">
    <property type="component" value="Unassembled WGS sequence"/>
</dbReference>
<evidence type="ECO:0000256" key="1">
    <source>
        <dbReference type="ARBA" id="ARBA00005947"/>
    </source>
</evidence>
<keyword evidence="2" id="KW-0378">Hydrolase</keyword>
<dbReference type="InterPro" id="IPR023801">
    <property type="entry name" value="His_deacetylse_dom"/>
</dbReference>
<dbReference type="PRINTS" id="PR01270">
    <property type="entry name" value="HDASUPER"/>
</dbReference>
<dbReference type="SUPFAM" id="SSF52768">
    <property type="entry name" value="Arginase/deacetylase"/>
    <property type="match status" value="1"/>
</dbReference>
<feature type="domain" description="Histone deacetylase" evidence="3">
    <location>
        <begin position="18"/>
        <end position="281"/>
    </location>
</feature>
<sequence length="300" mass="34226">MLKIAYHPIYKHPLPEGHRFPMEKYELLPKQLLHEGTCREENFFQPEIPADEPILAVHDADYVRRLKALELDRREIRKTGFPLSEELVNREVIIADGTIKCCHYALENGISFNIAGGTHHAYSNRGEAFCLLNDQAIAARYLQQKNLAKKILIVDLDVHQGNGTAEIFETDPSVFTFSMHGKGNYPFKKEKSDLDIEVPDGTGDEEYLRILKNRLPELIEQEKPDFIFYLSGVDILETDKLGRLSCTIKGSKERDRFVLQTCHDLDIPVQCSMGGGYSADIKAIIEAHANTYRLAQEIYF</sequence>
<evidence type="ECO:0000313" key="5">
    <source>
        <dbReference type="Proteomes" id="UP001597131"/>
    </source>
</evidence>
<comment type="caution">
    <text evidence="4">The sequence shown here is derived from an EMBL/GenBank/DDBJ whole genome shotgun (WGS) entry which is preliminary data.</text>
</comment>
<dbReference type="Gene3D" id="3.40.800.20">
    <property type="entry name" value="Histone deacetylase domain"/>
    <property type="match status" value="1"/>
</dbReference>
<dbReference type="InterPro" id="IPR000286">
    <property type="entry name" value="HDACs"/>
</dbReference>
<dbReference type="InterPro" id="IPR023696">
    <property type="entry name" value="Ureohydrolase_dom_sf"/>
</dbReference>
<dbReference type="PANTHER" id="PTHR10625">
    <property type="entry name" value="HISTONE DEACETYLASE HDAC1-RELATED"/>
    <property type="match status" value="1"/>
</dbReference>
<protein>
    <submittedName>
        <fullName evidence="4">Histone deacetylase</fullName>
    </submittedName>
</protein>
<dbReference type="InterPro" id="IPR037138">
    <property type="entry name" value="His_deacetylse_dom_sf"/>
</dbReference>
<dbReference type="InterPro" id="IPR044150">
    <property type="entry name" value="HDAC_classIV"/>
</dbReference>
<evidence type="ECO:0000313" key="4">
    <source>
        <dbReference type="EMBL" id="MFD1094350.1"/>
    </source>
</evidence>
<evidence type="ECO:0000256" key="2">
    <source>
        <dbReference type="ARBA" id="ARBA00022801"/>
    </source>
</evidence>
<name>A0ABW3NMC8_9FLAO</name>
<dbReference type="PANTHER" id="PTHR10625:SF19">
    <property type="entry name" value="HISTONE DEACETYLASE 12"/>
    <property type="match status" value="1"/>
</dbReference>
<keyword evidence="5" id="KW-1185">Reference proteome</keyword>
<dbReference type="Pfam" id="PF00850">
    <property type="entry name" value="Hist_deacetyl"/>
    <property type="match status" value="1"/>
</dbReference>
<reference evidence="5" key="1">
    <citation type="journal article" date="2019" name="Int. J. Syst. Evol. Microbiol.">
        <title>The Global Catalogue of Microorganisms (GCM) 10K type strain sequencing project: providing services to taxonomists for standard genome sequencing and annotation.</title>
        <authorList>
            <consortium name="The Broad Institute Genomics Platform"/>
            <consortium name="The Broad Institute Genome Sequencing Center for Infectious Disease"/>
            <person name="Wu L."/>
            <person name="Ma J."/>
        </authorList>
    </citation>
    <scope>NUCLEOTIDE SEQUENCE [LARGE SCALE GENOMIC DNA]</scope>
    <source>
        <strain evidence="5">CCUG 64793</strain>
    </source>
</reference>
<accession>A0ABW3NMC8</accession>
<proteinExistence type="inferred from homology"/>
<comment type="similarity">
    <text evidence="1">Belongs to the histone deacetylase family.</text>
</comment>
<dbReference type="RefSeq" id="WP_380742117.1">
    <property type="nucleotide sequence ID" value="NZ_JBHTLI010000001.1"/>
</dbReference>